<dbReference type="RefSeq" id="WP_145064451.1">
    <property type="nucleotide sequence ID" value="NZ_CP036287.1"/>
</dbReference>
<dbReference type="SUPFAM" id="SSF53474">
    <property type="entry name" value="alpha/beta-Hydrolases"/>
    <property type="match status" value="1"/>
</dbReference>
<organism evidence="5 6">
    <name type="scientific">Engelhardtia mirabilis</name>
    <dbReference type="NCBI Taxonomy" id="2528011"/>
    <lineage>
        <taxon>Bacteria</taxon>
        <taxon>Pseudomonadati</taxon>
        <taxon>Planctomycetota</taxon>
        <taxon>Planctomycetia</taxon>
        <taxon>Planctomycetia incertae sedis</taxon>
        <taxon>Engelhardtia</taxon>
    </lineage>
</organism>
<feature type="domain" description="Peptidase S9 prolyl oligopeptidase catalytic" evidence="3">
    <location>
        <begin position="654"/>
        <end position="850"/>
    </location>
</feature>
<sequence precursor="true">MRPLIPTLMVLAAGAAPLPACASLATQGTAVSEPQQAPASAAASELTLERIMADPAWIARSPSGAMWADDSLSFYYRRERADDFGLTDLFQVDLISGETRRLPDEELGLVPGRGGVFDRERARKLFERHGDLILLDRSTGQERVLTRTSVDERPIGFLDDGTLALEGVDAIVFERGGDLLARDLTDGFEWELVDVSYADDPEAEGDEKAEDRDYLALQQERLLASVRDERARNERRRERAEELRDADPTRPPGPIYVGKGWRELSRSLSPDGRWLALEVTKSKSSGGKRDSMPEFVTDSSWVENRTVRAHVGYSERDDTRLMLVDAAGRSFYEFDFGDLPMITDDPLAFLDEEPPGEASEEESDDEGDATEGDNSRHEPAAAPAAKPRPVTAGSLNWSPDSRRAVTTLRSHDNKDLWLVALETPPPGEESTPTLRLIHHQHDEAWVNGGFRDSDWLDDGRLWFLSEASGYSHLYLWDPTTGEGAAMTSGAFEVSRVSPSWTTPHLYYRANVDDPGIYDVWRLDTETGAAEQITDLDGRTGFVLSPDGQWLLLDNDRALRPTELYLQEARPGAQAKRMTFTVEPQWAALPWVAPQFVAVPSNHGRPIHSRLYLPPAEVAAAAGQRPAVLFVHGAGYLQNAHHGWSSYFREFMFHSLLAWRGYVVLDMDYRASAGYGRDWRTAIYRQMGTPELEDLVDGVEWLVANHGVDPERVGLYGGSYGGFMTLMALFKAPEVFAAGAALRPVTDWAHYNHGYTANILNTPERDPEAFERSSPIEFAEGLADPLLICHGMVDDNVLAKDSIRLAQKLIDLGKDGWELALYPVEAHGFEEPASWRDEYSRILQLFEEHLRGGASEQQR</sequence>
<evidence type="ECO:0000259" key="4">
    <source>
        <dbReference type="Pfam" id="PF00930"/>
    </source>
</evidence>
<evidence type="ECO:0000256" key="2">
    <source>
        <dbReference type="SAM" id="SignalP"/>
    </source>
</evidence>
<dbReference type="GO" id="GO:0008239">
    <property type="term" value="F:dipeptidyl-peptidase activity"/>
    <property type="evidence" value="ECO:0007669"/>
    <property type="project" value="TreeGrafter"/>
</dbReference>
<dbReference type="InterPro" id="IPR050278">
    <property type="entry name" value="Serine_Prot_S9B/DPPIV"/>
</dbReference>
<keyword evidence="6" id="KW-1185">Reference proteome</keyword>
<keyword evidence="5" id="KW-0378">Hydrolase</keyword>
<dbReference type="PANTHER" id="PTHR11731">
    <property type="entry name" value="PROTEASE FAMILY S9B,C DIPEPTIDYL-PEPTIDASE IV-RELATED"/>
    <property type="match status" value="1"/>
</dbReference>
<dbReference type="Pfam" id="PF00930">
    <property type="entry name" value="DPPIV_N"/>
    <property type="match status" value="1"/>
</dbReference>
<proteinExistence type="predicted"/>
<evidence type="ECO:0000313" key="5">
    <source>
        <dbReference type="EMBL" id="QDU66633.1"/>
    </source>
</evidence>
<feature type="compositionally biased region" description="Acidic residues" evidence="1">
    <location>
        <begin position="350"/>
        <end position="371"/>
    </location>
</feature>
<reference evidence="5 6" key="1">
    <citation type="submission" date="2019-02" db="EMBL/GenBank/DDBJ databases">
        <title>Deep-cultivation of Planctomycetes and their phenomic and genomic characterization uncovers novel biology.</title>
        <authorList>
            <person name="Wiegand S."/>
            <person name="Jogler M."/>
            <person name="Boedeker C."/>
            <person name="Pinto D."/>
            <person name="Vollmers J."/>
            <person name="Rivas-Marin E."/>
            <person name="Kohn T."/>
            <person name="Peeters S.H."/>
            <person name="Heuer A."/>
            <person name="Rast P."/>
            <person name="Oberbeckmann S."/>
            <person name="Bunk B."/>
            <person name="Jeske O."/>
            <person name="Meyerdierks A."/>
            <person name="Storesund J.E."/>
            <person name="Kallscheuer N."/>
            <person name="Luecker S."/>
            <person name="Lage O.M."/>
            <person name="Pohl T."/>
            <person name="Merkel B.J."/>
            <person name="Hornburger P."/>
            <person name="Mueller R.-W."/>
            <person name="Bruemmer F."/>
            <person name="Labrenz M."/>
            <person name="Spormann A.M."/>
            <person name="Op den Camp H."/>
            <person name="Overmann J."/>
            <person name="Amann R."/>
            <person name="Jetten M.S.M."/>
            <person name="Mascher T."/>
            <person name="Medema M.H."/>
            <person name="Devos D.P."/>
            <person name="Kaster A.-K."/>
            <person name="Ovreas L."/>
            <person name="Rohde M."/>
            <person name="Galperin M.Y."/>
            <person name="Jogler C."/>
        </authorList>
    </citation>
    <scope>NUCLEOTIDE SEQUENCE [LARGE SCALE GENOMIC DNA]</scope>
    <source>
        <strain evidence="5 6">Pla133</strain>
    </source>
</reference>
<feature type="region of interest" description="Disordered" evidence="1">
    <location>
        <begin position="227"/>
        <end position="257"/>
    </location>
</feature>
<dbReference type="Gene3D" id="2.140.10.30">
    <property type="entry name" value="Dipeptidylpeptidase IV, N-terminal domain"/>
    <property type="match status" value="1"/>
</dbReference>
<dbReference type="EMBL" id="CP036287">
    <property type="protein sequence ID" value="QDU66633.1"/>
    <property type="molecule type" value="Genomic_DNA"/>
</dbReference>
<evidence type="ECO:0000313" key="6">
    <source>
        <dbReference type="Proteomes" id="UP000316921"/>
    </source>
</evidence>
<dbReference type="InterPro" id="IPR002469">
    <property type="entry name" value="Peptidase_S9B_N"/>
</dbReference>
<feature type="chain" id="PRO_5022066272" evidence="2">
    <location>
        <begin position="23"/>
        <end position="858"/>
    </location>
</feature>
<dbReference type="AlphaFoldDB" id="A0A518BI67"/>
<feature type="domain" description="Dipeptidylpeptidase IV N-terminal" evidence="4">
    <location>
        <begin position="386"/>
        <end position="552"/>
    </location>
</feature>
<dbReference type="GO" id="GO:0006508">
    <property type="term" value="P:proteolysis"/>
    <property type="evidence" value="ECO:0007669"/>
    <property type="project" value="InterPro"/>
</dbReference>
<accession>A0A518BI67</accession>
<feature type="signal peptide" evidence="2">
    <location>
        <begin position="1"/>
        <end position="22"/>
    </location>
</feature>
<dbReference type="InterPro" id="IPR001375">
    <property type="entry name" value="Peptidase_S9_cat"/>
</dbReference>
<dbReference type="GO" id="GO:0008236">
    <property type="term" value="F:serine-type peptidase activity"/>
    <property type="evidence" value="ECO:0007669"/>
    <property type="project" value="InterPro"/>
</dbReference>
<protein>
    <submittedName>
        <fullName evidence="5">Prolyl tripeptidyl peptidase</fullName>
        <ecNumber evidence="5">3.4.14.12</ecNumber>
    </submittedName>
</protein>
<dbReference type="PANTHER" id="PTHR11731:SF193">
    <property type="entry name" value="DIPEPTIDYL PEPTIDASE 9"/>
    <property type="match status" value="1"/>
</dbReference>
<dbReference type="KEGG" id="pbap:Pla133_17090"/>
<name>A0A518BI67_9BACT</name>
<dbReference type="EC" id="3.4.14.12" evidence="5"/>
<dbReference type="InterPro" id="IPR029058">
    <property type="entry name" value="AB_hydrolase_fold"/>
</dbReference>
<feature type="compositionally biased region" description="Low complexity" evidence="1">
    <location>
        <begin position="380"/>
        <end position="392"/>
    </location>
</feature>
<dbReference type="Pfam" id="PF00326">
    <property type="entry name" value="Peptidase_S9"/>
    <property type="match status" value="1"/>
</dbReference>
<dbReference type="SUPFAM" id="SSF82171">
    <property type="entry name" value="DPP6 N-terminal domain-like"/>
    <property type="match status" value="1"/>
</dbReference>
<dbReference type="Gene3D" id="3.40.50.1820">
    <property type="entry name" value="alpha/beta hydrolase"/>
    <property type="match status" value="1"/>
</dbReference>
<dbReference type="Proteomes" id="UP000316921">
    <property type="component" value="Chromosome"/>
</dbReference>
<keyword evidence="2" id="KW-0732">Signal</keyword>
<evidence type="ECO:0000256" key="1">
    <source>
        <dbReference type="SAM" id="MobiDB-lite"/>
    </source>
</evidence>
<evidence type="ECO:0000259" key="3">
    <source>
        <dbReference type="Pfam" id="PF00326"/>
    </source>
</evidence>
<gene>
    <name evidence="5" type="primary">ptpA_2</name>
    <name evidence="5" type="ORF">Pla133_17090</name>
</gene>
<feature type="region of interest" description="Disordered" evidence="1">
    <location>
        <begin position="344"/>
        <end position="399"/>
    </location>
</feature>
<feature type="compositionally biased region" description="Basic and acidic residues" evidence="1">
    <location>
        <begin position="227"/>
        <end position="248"/>
    </location>
</feature>